<sequence length="110" mass="12729">MPEHEIYVNTGVYIRTVQKVRYKIESDEKGVSDTADYKAKRATTTDSMNKGFHRMLGLVRITLEFLRFLSKAVSYKSTFSITHPRCLETYFKTTHKLVTEYPAVVANDEN</sequence>
<organism evidence="1 2">
    <name type="scientific">Glossina austeni</name>
    <name type="common">Savannah tsetse fly</name>
    <dbReference type="NCBI Taxonomy" id="7395"/>
    <lineage>
        <taxon>Eukaryota</taxon>
        <taxon>Metazoa</taxon>
        <taxon>Ecdysozoa</taxon>
        <taxon>Arthropoda</taxon>
        <taxon>Hexapoda</taxon>
        <taxon>Insecta</taxon>
        <taxon>Pterygota</taxon>
        <taxon>Neoptera</taxon>
        <taxon>Endopterygota</taxon>
        <taxon>Diptera</taxon>
        <taxon>Brachycera</taxon>
        <taxon>Muscomorpha</taxon>
        <taxon>Hippoboscoidea</taxon>
        <taxon>Glossinidae</taxon>
        <taxon>Glossina</taxon>
    </lineage>
</organism>
<dbReference type="AlphaFoldDB" id="A0A1A9VGK7"/>
<accession>A0A1A9VGK7</accession>
<dbReference type="VEuPathDB" id="VectorBase:GAUT036548"/>
<proteinExistence type="predicted"/>
<protein>
    <submittedName>
        <fullName evidence="1">Uncharacterized protein</fullName>
    </submittedName>
</protein>
<evidence type="ECO:0000313" key="1">
    <source>
        <dbReference type="EnsemblMetazoa" id="GAUT036548-PA"/>
    </source>
</evidence>
<evidence type="ECO:0000313" key="2">
    <source>
        <dbReference type="Proteomes" id="UP000078200"/>
    </source>
</evidence>
<reference evidence="1" key="1">
    <citation type="submission" date="2020-05" db="UniProtKB">
        <authorList>
            <consortium name="EnsemblMetazoa"/>
        </authorList>
    </citation>
    <scope>IDENTIFICATION</scope>
    <source>
        <strain evidence="1">TTRI</strain>
    </source>
</reference>
<dbReference type="EnsemblMetazoa" id="GAUT036548-RA">
    <property type="protein sequence ID" value="GAUT036548-PA"/>
    <property type="gene ID" value="GAUT036548"/>
</dbReference>
<keyword evidence="2" id="KW-1185">Reference proteome</keyword>
<dbReference type="Proteomes" id="UP000078200">
    <property type="component" value="Unassembled WGS sequence"/>
</dbReference>
<name>A0A1A9VGK7_GLOAU</name>